<dbReference type="OrthoDB" id="7283678at2"/>
<dbReference type="RefSeq" id="WP_107325405.1">
    <property type="nucleotide sequence ID" value="NZ_NHSP01000015.1"/>
</dbReference>
<reference evidence="1 2" key="1">
    <citation type="submission" date="2018-03" db="EMBL/GenBank/DDBJ databases">
        <title>Rhodobacter veldkampii.</title>
        <authorList>
            <person name="Meyer T.E."/>
            <person name="Miller S."/>
            <person name="Lodha T."/>
            <person name="Gandham S."/>
            <person name="Chintalapati S."/>
            <person name="Chintalapati V.R."/>
        </authorList>
    </citation>
    <scope>NUCLEOTIDE SEQUENCE [LARGE SCALE GENOMIC DNA]</scope>
    <source>
        <strain evidence="1 2">DSM 11550</strain>
    </source>
</reference>
<comment type="caution">
    <text evidence="1">The sequence shown here is derived from an EMBL/GenBank/DDBJ whole genome shotgun (WGS) entry which is preliminary data.</text>
</comment>
<accession>A0A2T4JGR1</accession>
<keyword evidence="2" id="KW-1185">Reference proteome</keyword>
<dbReference type="AlphaFoldDB" id="A0A2T4JGR1"/>
<gene>
    <name evidence="1" type="ORF">C5F46_11025</name>
</gene>
<sequence length="61" mass="6943">MNPLVWLMRMSRWARNPPSPQRVKIVLGAIALAFALWGLELAGLWPDWATLDKPARPPRLP</sequence>
<evidence type="ECO:0000313" key="1">
    <source>
        <dbReference type="EMBL" id="PTE17105.1"/>
    </source>
</evidence>
<dbReference type="EMBL" id="PZKF01000024">
    <property type="protein sequence ID" value="PTE17105.1"/>
    <property type="molecule type" value="Genomic_DNA"/>
</dbReference>
<evidence type="ECO:0000313" key="2">
    <source>
        <dbReference type="Proteomes" id="UP000241899"/>
    </source>
</evidence>
<name>A0A2T4JGR1_9RHOB</name>
<protein>
    <submittedName>
        <fullName evidence="1">Uncharacterized protein</fullName>
    </submittedName>
</protein>
<proteinExistence type="predicted"/>
<dbReference type="Proteomes" id="UP000241899">
    <property type="component" value="Unassembled WGS sequence"/>
</dbReference>
<organism evidence="1 2">
    <name type="scientific">Phaeovulum veldkampii DSM 11550</name>
    <dbReference type="NCBI Taxonomy" id="1185920"/>
    <lineage>
        <taxon>Bacteria</taxon>
        <taxon>Pseudomonadati</taxon>
        <taxon>Pseudomonadota</taxon>
        <taxon>Alphaproteobacteria</taxon>
        <taxon>Rhodobacterales</taxon>
        <taxon>Paracoccaceae</taxon>
        <taxon>Phaeovulum</taxon>
    </lineage>
</organism>